<dbReference type="PROSITE" id="PS50293">
    <property type="entry name" value="TPR_REGION"/>
    <property type="match status" value="1"/>
</dbReference>
<dbReference type="STRING" id="390270.SAMN04488005_3153"/>
<dbReference type="Proteomes" id="UP000199478">
    <property type="component" value="Unassembled WGS sequence"/>
</dbReference>
<name>A0A1I6HZP2_9RHOB</name>
<sequence length="566" mass="61092">MLKPVFFVALTLTSFLSPHGALHAEPDAGAYLAGRQAVFDSDFTTSARYLAKGLLADPSNEALLELSMTANVALGLMEAAAPPAQAMADLGLPSQVAHIVLQVADIKEHNWDGVFLALEQGRGISPLIDGIAQAWAHLGQGDMGKASAAFDRVIATDGLAIYGMTHKAYALATVGDFEGAEAVFTSRVAGGMRYNRNSGIAHIQILSQLDRNDDALKMLALIFGTNLDPELAQMHSLLSQGESLAYDAVATPQQGIAEVYHVTAGAVQGDAPDAYTLMFARAAHDLWPENSAATLMTASLLENLEQYELSNAVYTSVAREDPAFYAAELGRADVLQAGGRIDAAIEVLDALSRSHPDMPEVFANLGDTLRQNSQYREAITAYTRALDLYPDDSPAKWFIYYTRGICGHQTDDWPAAEADFRAALALQPDHPQVLNYLGYSLVERGEKLDEALGMLETAADARPDSGAIIDSLGWVLFQLRRYEEAVGLLESAAELEPVDPVVNDHLGDVYWAVGRTIEARFQWHRALSLNPSETDAARIRDKLDRGLDLVLIDEGLAPVRVASGND</sequence>
<evidence type="ECO:0000313" key="4">
    <source>
        <dbReference type="Proteomes" id="UP000199478"/>
    </source>
</evidence>
<reference evidence="4" key="1">
    <citation type="submission" date="2016-10" db="EMBL/GenBank/DDBJ databases">
        <authorList>
            <person name="Varghese N."/>
            <person name="Submissions S."/>
        </authorList>
    </citation>
    <scope>NUCLEOTIDE SEQUENCE [LARGE SCALE GENOMIC DNA]</scope>
    <source>
        <strain evidence="4">DSM 26879</strain>
    </source>
</reference>
<dbReference type="RefSeq" id="WP_242651078.1">
    <property type="nucleotide sequence ID" value="NZ_FOYP01000003.1"/>
</dbReference>
<proteinExistence type="predicted"/>
<dbReference type="EMBL" id="FOYP01000003">
    <property type="protein sequence ID" value="SFR59864.1"/>
    <property type="molecule type" value="Genomic_DNA"/>
</dbReference>
<accession>A0A1I6HZP2</accession>
<keyword evidence="2" id="KW-0732">Signal</keyword>
<gene>
    <name evidence="3" type="ORF">SAMN04488005_3153</name>
</gene>
<dbReference type="InterPro" id="IPR011990">
    <property type="entry name" value="TPR-like_helical_dom_sf"/>
</dbReference>
<dbReference type="Pfam" id="PF13374">
    <property type="entry name" value="TPR_10"/>
    <property type="match status" value="1"/>
</dbReference>
<feature type="repeat" description="TPR" evidence="1">
    <location>
        <begin position="359"/>
        <end position="392"/>
    </location>
</feature>
<dbReference type="AlphaFoldDB" id="A0A1I6HZP2"/>
<feature type="repeat" description="TPR" evidence="1">
    <location>
        <begin position="466"/>
        <end position="499"/>
    </location>
</feature>
<evidence type="ECO:0000313" key="3">
    <source>
        <dbReference type="EMBL" id="SFR59864.1"/>
    </source>
</evidence>
<evidence type="ECO:0000256" key="2">
    <source>
        <dbReference type="SAM" id="SignalP"/>
    </source>
</evidence>
<dbReference type="SUPFAM" id="SSF48452">
    <property type="entry name" value="TPR-like"/>
    <property type="match status" value="3"/>
</dbReference>
<organism evidence="3 4">
    <name type="scientific">Yoonia tamlensis</name>
    <dbReference type="NCBI Taxonomy" id="390270"/>
    <lineage>
        <taxon>Bacteria</taxon>
        <taxon>Pseudomonadati</taxon>
        <taxon>Pseudomonadota</taxon>
        <taxon>Alphaproteobacteria</taxon>
        <taxon>Rhodobacterales</taxon>
        <taxon>Paracoccaceae</taxon>
        <taxon>Yoonia</taxon>
    </lineage>
</organism>
<dbReference type="Pfam" id="PF13432">
    <property type="entry name" value="TPR_16"/>
    <property type="match status" value="2"/>
</dbReference>
<dbReference type="PANTHER" id="PTHR12558:SF13">
    <property type="entry name" value="CELL DIVISION CYCLE PROTEIN 27 HOMOLOG"/>
    <property type="match status" value="1"/>
</dbReference>
<dbReference type="PANTHER" id="PTHR12558">
    <property type="entry name" value="CELL DIVISION CYCLE 16,23,27"/>
    <property type="match status" value="1"/>
</dbReference>
<protein>
    <submittedName>
        <fullName evidence="3">TPR repeat-containing protein</fullName>
    </submittedName>
</protein>
<dbReference type="Gene3D" id="1.25.40.10">
    <property type="entry name" value="Tetratricopeptide repeat domain"/>
    <property type="match status" value="1"/>
</dbReference>
<keyword evidence="4" id="KW-1185">Reference proteome</keyword>
<dbReference type="InterPro" id="IPR019734">
    <property type="entry name" value="TPR_rpt"/>
</dbReference>
<dbReference type="SMART" id="SM00028">
    <property type="entry name" value="TPR"/>
    <property type="match status" value="6"/>
</dbReference>
<feature type="chain" id="PRO_5011688171" evidence="2">
    <location>
        <begin position="24"/>
        <end position="566"/>
    </location>
</feature>
<feature type="signal peptide" evidence="2">
    <location>
        <begin position="1"/>
        <end position="23"/>
    </location>
</feature>
<evidence type="ECO:0000256" key="1">
    <source>
        <dbReference type="PROSITE-ProRule" id="PRU00339"/>
    </source>
</evidence>
<dbReference type="PROSITE" id="PS50005">
    <property type="entry name" value="TPR"/>
    <property type="match status" value="2"/>
</dbReference>
<keyword evidence="1" id="KW-0802">TPR repeat</keyword>